<dbReference type="PANTHER" id="PTHR11800:SF2">
    <property type="entry name" value="DNA-DIRECTED RNA POLYMERASE II SUBUNIT RPB3"/>
    <property type="match status" value="1"/>
</dbReference>
<dbReference type="InterPro" id="IPR036603">
    <property type="entry name" value="RBP11-like"/>
</dbReference>
<evidence type="ECO:0000256" key="1">
    <source>
        <dbReference type="ARBA" id="ARBA00022478"/>
    </source>
</evidence>
<keyword evidence="2" id="KW-0804">Transcription</keyword>
<dbReference type="InterPro" id="IPR011263">
    <property type="entry name" value="DNA-dir_RNA_pol_RpoA/D/Rpb3"/>
</dbReference>
<comment type="similarity">
    <text evidence="3">Belongs to the archaeal Rpo3/eukaryotic RPB3 RNA polymerase subunit family.</text>
</comment>
<feature type="domain" description="DNA-directed RNA polymerase RpoA/D/Rpb3-type" evidence="5">
    <location>
        <begin position="22"/>
        <end position="315"/>
    </location>
</feature>
<protein>
    <recommendedName>
        <fullName evidence="4">Plastid-encoded RNA polymerase subunit alpha</fullName>
    </recommendedName>
</protein>
<dbReference type="OrthoDB" id="270173at2759"/>
<evidence type="ECO:0000256" key="4">
    <source>
        <dbReference type="ARBA" id="ARBA00031776"/>
    </source>
</evidence>
<dbReference type="GO" id="GO:0005665">
    <property type="term" value="C:RNA polymerase II, core complex"/>
    <property type="evidence" value="ECO:0007669"/>
    <property type="project" value="TreeGrafter"/>
</dbReference>
<keyword evidence="7" id="KW-1185">Reference proteome</keyword>
<dbReference type="SMART" id="SM00662">
    <property type="entry name" value="RPOLD"/>
    <property type="match status" value="1"/>
</dbReference>
<name>A0A5B8MHW1_9CHLO</name>
<sequence>MASGTCRPRDPKVNILSSTSEALNFELLDTDLSVANALRRVMLSEVPTLAIDLVEIHYNNTVLNDEFITHRLGLIPILSTRVNDFKAWYEEDESDEEEEIDPNTGYPIEREEAPTEVVFKLNAIGEDKGSENDEPTLVTSDDIELDPRFPGIAPIDYRQYDNPAKRPIVIMKLKPGQAISLKATVRKGIGKDHAKWNPCATVVFRIPPIIHINNQMLSKLTEGQKEELVDSCPTKIFKVNPDSKEVEVVNSDQYTYDDEIVRKAELLGVSGAILIKEKPEHFVFTVESTGSLPPHEIVVGAIRTLKKKLRVLIKDTNRVLSEQRYGGGDDRYQMNY</sequence>
<dbReference type="SUPFAM" id="SSF56553">
    <property type="entry name" value="Insert subdomain of RNA polymerase alpha subunit"/>
    <property type="match status" value="1"/>
</dbReference>
<keyword evidence="1 6" id="KW-0240">DNA-directed RNA polymerase</keyword>
<organism evidence="6 7">
    <name type="scientific">Chloropicon primus</name>
    <dbReference type="NCBI Taxonomy" id="1764295"/>
    <lineage>
        <taxon>Eukaryota</taxon>
        <taxon>Viridiplantae</taxon>
        <taxon>Chlorophyta</taxon>
        <taxon>Chloropicophyceae</taxon>
        <taxon>Chloropicales</taxon>
        <taxon>Chloropicaceae</taxon>
        <taxon>Chloropicon</taxon>
    </lineage>
</organism>
<dbReference type="InterPro" id="IPR050518">
    <property type="entry name" value="Rpo3/RPB3_RNA_Pol_subunit"/>
</dbReference>
<proteinExistence type="inferred from homology"/>
<evidence type="ECO:0000313" key="6">
    <source>
        <dbReference type="EMBL" id="QDZ20039.1"/>
    </source>
</evidence>
<dbReference type="Gene3D" id="2.170.120.12">
    <property type="entry name" value="DNA-directed RNA polymerase, insert domain"/>
    <property type="match status" value="1"/>
</dbReference>
<dbReference type="GO" id="GO:0046983">
    <property type="term" value="F:protein dimerization activity"/>
    <property type="evidence" value="ECO:0007669"/>
    <property type="project" value="InterPro"/>
</dbReference>
<accession>A0A5B8MHW1</accession>
<dbReference type="Pfam" id="PF01193">
    <property type="entry name" value="RNA_pol_L"/>
    <property type="match status" value="1"/>
</dbReference>
<evidence type="ECO:0000256" key="2">
    <source>
        <dbReference type="ARBA" id="ARBA00023163"/>
    </source>
</evidence>
<dbReference type="InterPro" id="IPR036643">
    <property type="entry name" value="RNApol_insert_sf"/>
</dbReference>
<dbReference type="GO" id="GO:0003899">
    <property type="term" value="F:DNA-directed RNA polymerase activity"/>
    <property type="evidence" value="ECO:0007669"/>
    <property type="project" value="InterPro"/>
</dbReference>
<evidence type="ECO:0000256" key="3">
    <source>
        <dbReference type="ARBA" id="ARBA00025804"/>
    </source>
</evidence>
<dbReference type="GO" id="GO:0006366">
    <property type="term" value="P:transcription by RNA polymerase II"/>
    <property type="evidence" value="ECO:0007669"/>
    <property type="project" value="TreeGrafter"/>
</dbReference>
<reference evidence="6 7" key="1">
    <citation type="submission" date="2018-07" db="EMBL/GenBank/DDBJ databases">
        <title>The complete nuclear genome of the prasinophyte Chloropicon primus (CCMP1205).</title>
        <authorList>
            <person name="Pombert J.-F."/>
            <person name="Otis C."/>
            <person name="Turmel M."/>
            <person name="Lemieux C."/>
        </authorList>
    </citation>
    <scope>NUCLEOTIDE SEQUENCE [LARGE SCALE GENOMIC DNA]</scope>
    <source>
        <strain evidence="6 7">CCMP1205</strain>
    </source>
</reference>
<dbReference type="InterPro" id="IPR011262">
    <property type="entry name" value="DNA-dir_RNA_pol_insert"/>
</dbReference>
<dbReference type="Pfam" id="PF01000">
    <property type="entry name" value="RNA_pol_A_bac"/>
    <property type="match status" value="1"/>
</dbReference>
<dbReference type="Gene3D" id="3.30.1360.10">
    <property type="entry name" value="RNA polymerase, RBP11-like subunit"/>
    <property type="match status" value="1"/>
</dbReference>
<evidence type="ECO:0000313" key="7">
    <source>
        <dbReference type="Proteomes" id="UP000316726"/>
    </source>
</evidence>
<evidence type="ECO:0000259" key="5">
    <source>
        <dbReference type="SMART" id="SM00662"/>
    </source>
</evidence>
<dbReference type="AlphaFoldDB" id="A0A5B8MHW1"/>
<dbReference type="STRING" id="1764295.A0A5B8MHW1"/>
<dbReference type="PANTHER" id="PTHR11800">
    <property type="entry name" value="DNA-DIRECTED RNA POLYMERASE"/>
    <property type="match status" value="1"/>
</dbReference>
<dbReference type="EMBL" id="CP031036">
    <property type="protein sequence ID" value="QDZ20039.1"/>
    <property type="molecule type" value="Genomic_DNA"/>
</dbReference>
<gene>
    <name evidence="6" type="ORF">A3770_03p25570</name>
</gene>
<dbReference type="Proteomes" id="UP000316726">
    <property type="component" value="Chromosome 3"/>
</dbReference>
<dbReference type="HAMAP" id="MF_00320">
    <property type="entry name" value="RNApol_arch_Rpo3"/>
    <property type="match status" value="1"/>
</dbReference>
<dbReference type="NCBIfam" id="NF001988">
    <property type="entry name" value="PRK00783.1"/>
    <property type="match status" value="1"/>
</dbReference>
<dbReference type="InterPro" id="IPR022842">
    <property type="entry name" value="RNAP_Rpo3/Rpb3/RPAC1"/>
</dbReference>
<dbReference type="SUPFAM" id="SSF55257">
    <property type="entry name" value="RBP11-like subunits of RNA polymerase"/>
    <property type="match status" value="1"/>
</dbReference>